<dbReference type="Pfam" id="PF03860">
    <property type="entry name" value="Csp"/>
    <property type="match status" value="1"/>
</dbReference>
<organism evidence="1 2">
    <name type="scientific">Comamonas antarctica</name>
    <dbReference type="NCBI Taxonomy" id="2743470"/>
    <lineage>
        <taxon>Bacteria</taxon>
        <taxon>Pseudomonadati</taxon>
        <taxon>Pseudomonadota</taxon>
        <taxon>Betaproteobacteria</taxon>
        <taxon>Burkholderiales</taxon>
        <taxon>Comamonadaceae</taxon>
        <taxon>Comamonas</taxon>
    </lineage>
</organism>
<evidence type="ECO:0000313" key="1">
    <source>
        <dbReference type="EMBL" id="QKV55785.1"/>
    </source>
</evidence>
<keyword evidence="1" id="KW-0614">Plasmid</keyword>
<gene>
    <name evidence="1" type="ORF">HUK68_22890</name>
</gene>
<dbReference type="AlphaFoldDB" id="A0A6N1XCK8"/>
<dbReference type="Gene3D" id="1.20.1270.360">
    <property type="match status" value="1"/>
</dbReference>
<proteinExistence type="predicted"/>
<dbReference type="RefSeq" id="WP_175506564.1">
    <property type="nucleotide sequence ID" value="NZ_CP054842.1"/>
</dbReference>
<sequence length="113" mass="11962">MELNETPNQTCIQACIACATACNQCFAACLREVDVKMMARCIALDVDCAAMCSLAVNAMARNSEHAQAICALCAKICRACGDECAKHDAQHCKACAEACYQCADECAAMTSAH</sequence>
<dbReference type="PANTHER" id="PTHR37310">
    <property type="entry name" value="CYTOPLASMIC PROTEIN-RELATED"/>
    <property type="match status" value="1"/>
</dbReference>
<dbReference type="Proteomes" id="UP000509579">
    <property type="component" value="Plasmid unnamed2"/>
</dbReference>
<dbReference type="KEGG" id="aant:HUK68_22890"/>
<dbReference type="PANTHER" id="PTHR37310:SF1">
    <property type="entry name" value="CYTOPLASMIC PROTEIN"/>
    <property type="match status" value="1"/>
</dbReference>
<geneLocation type="plasmid" evidence="1 2">
    <name>unnamed2</name>
</geneLocation>
<dbReference type="InterPro" id="IPR044543">
    <property type="entry name" value="YHJQ-like"/>
</dbReference>
<accession>A0A6N1XCK8</accession>
<evidence type="ECO:0000313" key="2">
    <source>
        <dbReference type="Proteomes" id="UP000509579"/>
    </source>
</evidence>
<reference evidence="1 2" key="1">
    <citation type="submission" date="2020-06" db="EMBL/GenBank/DDBJ databases">
        <title>Acidovorax antarctica sp. nov., isolated from Corinth ice sheet soil, Antarctic Fields Peninsula.</title>
        <authorList>
            <person name="Xu Q."/>
            <person name="Peng F."/>
        </authorList>
    </citation>
    <scope>NUCLEOTIDE SEQUENCE [LARGE SCALE GENOMIC DNA]</scope>
    <source>
        <strain evidence="1 2">16-35-5</strain>
        <plasmid evidence="1 2">unnamed2</plasmid>
    </source>
</reference>
<dbReference type="InterPro" id="IPR005560">
    <property type="entry name" value="Csp_YhjQ"/>
</dbReference>
<protein>
    <submittedName>
        <fullName evidence="1">Four-helix bundle copper-binding protein</fullName>
    </submittedName>
</protein>
<name>A0A6N1XCK8_9BURK</name>
<dbReference type="CDD" id="cd08026">
    <property type="entry name" value="DUF326"/>
    <property type="match status" value="1"/>
</dbReference>
<keyword evidence="2" id="KW-1185">Reference proteome</keyword>
<dbReference type="EMBL" id="CP054842">
    <property type="protein sequence ID" value="QKV55785.1"/>
    <property type="molecule type" value="Genomic_DNA"/>
</dbReference>